<keyword evidence="5" id="KW-1185">Reference proteome</keyword>
<feature type="domain" description="Focal AT" evidence="3">
    <location>
        <begin position="313"/>
        <end position="353"/>
    </location>
</feature>
<dbReference type="EMBL" id="GL732597">
    <property type="protein sequence ID" value="EFX72700.1"/>
    <property type="molecule type" value="Genomic_DNA"/>
</dbReference>
<feature type="region of interest" description="Disordered" evidence="1">
    <location>
        <begin position="176"/>
        <end position="199"/>
    </location>
</feature>
<protein>
    <recommendedName>
        <fullName evidence="3">Focal AT domain-containing protein</fullName>
    </recommendedName>
</protein>
<dbReference type="Pfam" id="PF03623">
    <property type="entry name" value="Focal_AT"/>
    <property type="match status" value="1"/>
</dbReference>
<dbReference type="GO" id="GO:0005925">
    <property type="term" value="C:focal adhesion"/>
    <property type="evidence" value="ECO:0007669"/>
    <property type="project" value="InterPro"/>
</dbReference>
<dbReference type="GO" id="GO:0007172">
    <property type="term" value="P:signal complex assembly"/>
    <property type="evidence" value="ECO:0007669"/>
    <property type="project" value="InterPro"/>
</dbReference>
<dbReference type="GO" id="GO:0004713">
    <property type="term" value="F:protein tyrosine kinase activity"/>
    <property type="evidence" value="ECO:0007669"/>
    <property type="project" value="InterPro"/>
</dbReference>
<feature type="compositionally biased region" description="Polar residues" evidence="1">
    <location>
        <begin position="185"/>
        <end position="199"/>
    </location>
</feature>
<dbReference type="eggNOG" id="KOG4257">
    <property type="taxonomic scope" value="Eukaryota"/>
</dbReference>
<proteinExistence type="predicted"/>
<evidence type="ECO:0000256" key="1">
    <source>
        <dbReference type="SAM" id="MobiDB-lite"/>
    </source>
</evidence>
<dbReference type="Proteomes" id="UP000000305">
    <property type="component" value="Unassembled WGS sequence"/>
</dbReference>
<evidence type="ECO:0000256" key="2">
    <source>
        <dbReference type="SAM" id="Phobius"/>
    </source>
</evidence>
<dbReference type="PhylomeDB" id="E9H6G8"/>
<evidence type="ECO:0000313" key="4">
    <source>
        <dbReference type="EMBL" id="EFX72700.1"/>
    </source>
</evidence>
<evidence type="ECO:0000259" key="3">
    <source>
        <dbReference type="Pfam" id="PF03623"/>
    </source>
</evidence>
<dbReference type="SUPFAM" id="SSF68993">
    <property type="entry name" value="FAT domain of focal adhesion kinase"/>
    <property type="match status" value="1"/>
</dbReference>
<organism evidence="4 5">
    <name type="scientific">Daphnia pulex</name>
    <name type="common">Water flea</name>
    <dbReference type="NCBI Taxonomy" id="6669"/>
    <lineage>
        <taxon>Eukaryota</taxon>
        <taxon>Metazoa</taxon>
        <taxon>Ecdysozoa</taxon>
        <taxon>Arthropoda</taxon>
        <taxon>Crustacea</taxon>
        <taxon>Branchiopoda</taxon>
        <taxon>Diplostraca</taxon>
        <taxon>Cladocera</taxon>
        <taxon>Anomopoda</taxon>
        <taxon>Daphniidae</taxon>
        <taxon>Daphnia</taxon>
    </lineage>
</organism>
<evidence type="ECO:0000313" key="5">
    <source>
        <dbReference type="Proteomes" id="UP000000305"/>
    </source>
</evidence>
<dbReference type="InterPro" id="IPR005189">
    <property type="entry name" value="Focal_adhesion_kin_target_dom"/>
</dbReference>
<keyword evidence="2" id="KW-1133">Transmembrane helix</keyword>
<dbReference type="AlphaFoldDB" id="E9H6G8"/>
<sequence length="387" mass="43517">MQTVVLYIVDGNVLLTVFFGFTFRNNEVSSMQFEVNNSKAKHVEDLAFLHVIVVFSMVICLSYICEILMEERRECDETMSRENRRVAAISRSWTGSAGYGEDLPPPRHSRVPAAYVCICGSAGKSVTFSEQSLSGPTTYLVAPNSEVLAQLMRDNETSADAGQPASAFNTFTVEFSNTSSSNSNPASPQHKSKTNGSKNQPVYANIMMADVTSAAAAVATNPAQYRDVRIRACRVEQQHTPPYLIEVCMEPNEPSREHMEPERRMLEWKLRQQQRQSEEDSRWLAEEESFGKNKFFLLDERAVVVKKLEPTPTARLDRTHDKVYDATTSFRAVMLLSQGVQQAKIENYVDLVEMAHKVLSKDMAELVSALKLDERCSTHAYTTLDND</sequence>
<feature type="transmembrane region" description="Helical" evidence="2">
    <location>
        <begin position="6"/>
        <end position="25"/>
    </location>
</feature>
<dbReference type="InParanoid" id="E9H6G8"/>
<dbReference type="KEGG" id="dpx:DAPPUDRAFT_326013"/>
<gene>
    <name evidence="4" type="ORF">DAPPUDRAFT_326013</name>
</gene>
<dbReference type="HOGENOM" id="CLU_055889_0_0_1"/>
<keyword evidence="2" id="KW-0472">Membrane</keyword>
<dbReference type="InterPro" id="IPR036137">
    <property type="entry name" value="Focal_adhe_kin_target_dom_sf"/>
</dbReference>
<feature type="transmembrane region" description="Helical" evidence="2">
    <location>
        <begin position="46"/>
        <end position="64"/>
    </location>
</feature>
<dbReference type="OrthoDB" id="9976756at2759"/>
<keyword evidence="2" id="KW-0812">Transmembrane</keyword>
<accession>E9H6G8</accession>
<dbReference type="Gene3D" id="1.20.5.540">
    <property type="entry name" value="Single helix bin"/>
    <property type="match status" value="1"/>
</dbReference>
<reference evidence="4 5" key="1">
    <citation type="journal article" date="2011" name="Science">
        <title>The ecoresponsive genome of Daphnia pulex.</title>
        <authorList>
            <person name="Colbourne J.K."/>
            <person name="Pfrender M.E."/>
            <person name="Gilbert D."/>
            <person name="Thomas W.K."/>
            <person name="Tucker A."/>
            <person name="Oakley T.H."/>
            <person name="Tokishita S."/>
            <person name="Aerts A."/>
            <person name="Arnold G.J."/>
            <person name="Basu M.K."/>
            <person name="Bauer D.J."/>
            <person name="Caceres C.E."/>
            <person name="Carmel L."/>
            <person name="Casola C."/>
            <person name="Choi J.H."/>
            <person name="Detter J.C."/>
            <person name="Dong Q."/>
            <person name="Dusheyko S."/>
            <person name="Eads B.D."/>
            <person name="Frohlich T."/>
            <person name="Geiler-Samerotte K.A."/>
            <person name="Gerlach D."/>
            <person name="Hatcher P."/>
            <person name="Jogdeo S."/>
            <person name="Krijgsveld J."/>
            <person name="Kriventseva E.V."/>
            <person name="Kultz D."/>
            <person name="Laforsch C."/>
            <person name="Lindquist E."/>
            <person name="Lopez J."/>
            <person name="Manak J.R."/>
            <person name="Muller J."/>
            <person name="Pangilinan J."/>
            <person name="Patwardhan R.P."/>
            <person name="Pitluck S."/>
            <person name="Pritham E.J."/>
            <person name="Rechtsteiner A."/>
            <person name="Rho M."/>
            <person name="Rogozin I.B."/>
            <person name="Sakarya O."/>
            <person name="Salamov A."/>
            <person name="Schaack S."/>
            <person name="Shapiro H."/>
            <person name="Shiga Y."/>
            <person name="Skalitzky C."/>
            <person name="Smith Z."/>
            <person name="Souvorov A."/>
            <person name="Sung W."/>
            <person name="Tang Z."/>
            <person name="Tsuchiya D."/>
            <person name="Tu H."/>
            <person name="Vos H."/>
            <person name="Wang M."/>
            <person name="Wolf Y.I."/>
            <person name="Yamagata H."/>
            <person name="Yamada T."/>
            <person name="Ye Y."/>
            <person name="Shaw J.R."/>
            <person name="Andrews J."/>
            <person name="Crease T.J."/>
            <person name="Tang H."/>
            <person name="Lucas S.M."/>
            <person name="Robertson H.M."/>
            <person name="Bork P."/>
            <person name="Koonin E.V."/>
            <person name="Zdobnov E.M."/>
            <person name="Grigoriev I.V."/>
            <person name="Lynch M."/>
            <person name="Boore J.L."/>
        </authorList>
    </citation>
    <scope>NUCLEOTIDE SEQUENCE [LARGE SCALE GENOMIC DNA]</scope>
</reference>
<dbReference type="Gene3D" id="1.20.120.330">
    <property type="entry name" value="Nucleotidyltransferases domain 2"/>
    <property type="match status" value="1"/>
</dbReference>
<name>E9H6G8_DAPPU</name>